<accession>A0A396IVE8</accession>
<proteinExistence type="predicted"/>
<evidence type="ECO:0000313" key="1">
    <source>
        <dbReference type="EMBL" id="RHN69390.1"/>
    </source>
</evidence>
<sequence length="55" mass="5952">MGRSLKSETKSMSSSSKNQLLGCVVELSFLSEVVVSVRVVLEVVGIRFDGFGLVF</sequence>
<organism evidence="1 2">
    <name type="scientific">Medicago truncatula</name>
    <name type="common">Barrel medic</name>
    <name type="synonym">Medicago tribuloides</name>
    <dbReference type="NCBI Taxonomy" id="3880"/>
    <lineage>
        <taxon>Eukaryota</taxon>
        <taxon>Viridiplantae</taxon>
        <taxon>Streptophyta</taxon>
        <taxon>Embryophyta</taxon>
        <taxon>Tracheophyta</taxon>
        <taxon>Spermatophyta</taxon>
        <taxon>Magnoliopsida</taxon>
        <taxon>eudicotyledons</taxon>
        <taxon>Gunneridae</taxon>
        <taxon>Pentapetalae</taxon>
        <taxon>rosids</taxon>
        <taxon>fabids</taxon>
        <taxon>Fabales</taxon>
        <taxon>Fabaceae</taxon>
        <taxon>Papilionoideae</taxon>
        <taxon>50 kb inversion clade</taxon>
        <taxon>NPAAA clade</taxon>
        <taxon>Hologalegina</taxon>
        <taxon>IRL clade</taxon>
        <taxon>Trifolieae</taxon>
        <taxon>Medicago</taxon>
    </lineage>
</organism>
<dbReference type="Gramene" id="rna17851">
    <property type="protein sequence ID" value="RHN69390.1"/>
    <property type="gene ID" value="gene17851"/>
</dbReference>
<evidence type="ECO:0000313" key="2">
    <source>
        <dbReference type="Proteomes" id="UP000265566"/>
    </source>
</evidence>
<reference evidence="2" key="1">
    <citation type="journal article" date="2018" name="Nat. Plants">
        <title>Whole-genome landscape of Medicago truncatula symbiotic genes.</title>
        <authorList>
            <person name="Pecrix Y."/>
            <person name="Staton S.E."/>
            <person name="Sallet E."/>
            <person name="Lelandais-Briere C."/>
            <person name="Moreau S."/>
            <person name="Carrere S."/>
            <person name="Blein T."/>
            <person name="Jardinaud M.F."/>
            <person name="Latrasse D."/>
            <person name="Zouine M."/>
            <person name="Zahm M."/>
            <person name="Kreplak J."/>
            <person name="Mayjonade B."/>
            <person name="Satge C."/>
            <person name="Perez M."/>
            <person name="Cauet S."/>
            <person name="Marande W."/>
            <person name="Chantry-Darmon C."/>
            <person name="Lopez-Roques C."/>
            <person name="Bouchez O."/>
            <person name="Berard A."/>
            <person name="Debelle F."/>
            <person name="Munos S."/>
            <person name="Bendahmane A."/>
            <person name="Berges H."/>
            <person name="Niebel A."/>
            <person name="Buitink J."/>
            <person name="Frugier F."/>
            <person name="Benhamed M."/>
            <person name="Crespi M."/>
            <person name="Gouzy J."/>
            <person name="Gamas P."/>
        </authorList>
    </citation>
    <scope>NUCLEOTIDE SEQUENCE [LARGE SCALE GENOMIC DNA]</scope>
    <source>
        <strain evidence="2">cv. Jemalong A17</strain>
    </source>
</reference>
<name>A0A396IVE8_MEDTR</name>
<dbReference type="Proteomes" id="UP000265566">
    <property type="component" value="Chromosome 3"/>
</dbReference>
<comment type="caution">
    <text evidence="1">The sequence shown here is derived from an EMBL/GenBank/DDBJ whole genome shotgun (WGS) entry which is preliminary data.</text>
</comment>
<dbReference type="AlphaFoldDB" id="A0A396IVE8"/>
<protein>
    <submittedName>
        <fullName evidence="1">Uncharacterized protein</fullName>
    </submittedName>
</protein>
<dbReference type="EMBL" id="PSQE01000003">
    <property type="protein sequence ID" value="RHN69390.1"/>
    <property type="molecule type" value="Genomic_DNA"/>
</dbReference>
<gene>
    <name evidence="1" type="ORF">MtrunA17_Chr3g0124191</name>
</gene>